<dbReference type="InterPro" id="IPR004358">
    <property type="entry name" value="Sig_transdc_His_kin-like_C"/>
</dbReference>
<keyword evidence="8" id="KW-0902">Two-component regulatory system</keyword>
<comment type="caution">
    <text evidence="14">The sequence shown here is derived from an EMBL/GenBank/DDBJ whole genome shotgun (WGS) entry which is preliminary data.</text>
</comment>
<evidence type="ECO:0000256" key="7">
    <source>
        <dbReference type="ARBA" id="ARBA00022989"/>
    </source>
</evidence>
<keyword evidence="6" id="KW-0418">Kinase</keyword>
<dbReference type="PANTHER" id="PTHR43065">
    <property type="entry name" value="SENSOR HISTIDINE KINASE"/>
    <property type="match status" value="1"/>
</dbReference>
<reference evidence="14 15" key="1">
    <citation type="submission" date="2023-01" db="EMBL/GenBank/DDBJ databases">
        <title>Novel diversity within Roseofilum (Cyanobacteria; Desertifilaceae) from marine benthic mats with descriptions of four novel species.</title>
        <authorList>
            <person name="Wang Y."/>
            <person name="Berthold D.E."/>
            <person name="Hu J."/>
            <person name="Lefler F.W."/>
            <person name="Laughinghouse H.D. IV."/>
        </authorList>
    </citation>
    <scope>NUCLEOTIDE SEQUENCE [LARGE SCALE GENOMIC DNA]</scope>
    <source>
        <strain evidence="14 15">BLCC-M143</strain>
    </source>
</reference>
<dbReference type="InterPro" id="IPR006189">
    <property type="entry name" value="CHASE_dom"/>
</dbReference>
<feature type="domain" description="CHASE" evidence="13">
    <location>
        <begin position="71"/>
        <end position="234"/>
    </location>
</feature>
<keyword evidence="15" id="KW-1185">Reference proteome</keyword>
<dbReference type="InterPro" id="IPR003594">
    <property type="entry name" value="HATPase_dom"/>
</dbReference>
<dbReference type="InterPro" id="IPR036890">
    <property type="entry name" value="HATPase_C_sf"/>
</dbReference>
<proteinExistence type="predicted"/>
<dbReference type="SUPFAM" id="SSF47384">
    <property type="entry name" value="Homodimeric domain of signal transducing histidine kinase"/>
    <property type="match status" value="1"/>
</dbReference>
<dbReference type="PROSITE" id="PS50839">
    <property type="entry name" value="CHASE"/>
    <property type="match status" value="1"/>
</dbReference>
<dbReference type="Gene3D" id="3.30.565.10">
    <property type="entry name" value="Histidine kinase-like ATPase, C-terminal domain"/>
    <property type="match status" value="1"/>
</dbReference>
<dbReference type="PROSITE" id="PS50109">
    <property type="entry name" value="HIS_KIN"/>
    <property type="match status" value="1"/>
</dbReference>
<dbReference type="Gene3D" id="1.10.287.130">
    <property type="match status" value="1"/>
</dbReference>
<dbReference type="Gene3D" id="3.30.450.350">
    <property type="entry name" value="CHASE domain"/>
    <property type="match status" value="1"/>
</dbReference>
<protein>
    <recommendedName>
        <fullName evidence="3">histidine kinase</fullName>
        <ecNumber evidence="3">2.7.13.3</ecNumber>
    </recommendedName>
</protein>
<dbReference type="Pfam" id="PF02518">
    <property type="entry name" value="HATPase_c"/>
    <property type="match status" value="1"/>
</dbReference>
<keyword evidence="6" id="KW-0808">Transferase</keyword>
<keyword evidence="7 11" id="KW-1133">Transmembrane helix</keyword>
<sequence length="649" mass="72739">MYLFKHYRGIGIIGLVGIIISITASIVVYQAELSKSRDRFEQQSTVLVGRLQSELDSYIQLTRSMGAFFNARSQVNRKEFQEFSQILLPYYNGLLGLGWAPQVEAGERQSYEEQFAPIQEWNDDGDLIIAGDRDVYFPTTHLEPLERWKNYLGWDAGSDPKRSISLEKAGYLELSVSTPVVRLESGNLGFVLYHPVLSTDDTFQGAVFSLYELQRWIGTAIANLNLKNLDFYIYGLPEDRLDSALNKKTVSANEGFLIAYSAQNQILLQSVEEAQLDNLEDGSSQCPYNTQWEFCIHSINMAGRELSLLVLPTVGYSLALTRSLTMLTLSLLITGLLVMYLAFAHWTKLNLESKNKQLEELLQELQESQLQLIQTEKMSSLGRLVAGVAHEINNPVNFISGNLEYAQTYFREILDLIALYQKEYPQPKESIAIAIEDIELEFLAQDLPNLLDSMQLGTERLRTIVLSLRNFSRLDESEIKAVDIHLGIDNTLTILNSRLKAQEHRPEIQVFKDYGDLPLIKCYAGQINQVFMNILGNGIDALEECLQSEPSQTLEPAIAIKTLQIDENWIVIQISDNGPGIPEEVKSRLFDPFFTTKPIGKGTGLGLSIGYQIITEKHGGSLSCSSKIGEGTVFTISLPVSSLKDASSS</sequence>
<evidence type="ECO:0000256" key="1">
    <source>
        <dbReference type="ARBA" id="ARBA00000085"/>
    </source>
</evidence>
<keyword evidence="4" id="KW-0597">Phosphoprotein</keyword>
<dbReference type="SMART" id="SM00388">
    <property type="entry name" value="HisKA"/>
    <property type="match status" value="1"/>
</dbReference>
<dbReference type="SMART" id="SM01079">
    <property type="entry name" value="CHASE"/>
    <property type="match status" value="1"/>
</dbReference>
<organism evidence="14 15">
    <name type="scientific">Roseofilum casamattae BLCC-M143</name>
    <dbReference type="NCBI Taxonomy" id="3022442"/>
    <lineage>
        <taxon>Bacteria</taxon>
        <taxon>Bacillati</taxon>
        <taxon>Cyanobacteriota</taxon>
        <taxon>Cyanophyceae</taxon>
        <taxon>Desertifilales</taxon>
        <taxon>Desertifilaceae</taxon>
        <taxon>Roseofilum</taxon>
        <taxon>Roseofilum casamattae</taxon>
    </lineage>
</organism>
<dbReference type="InterPro" id="IPR005467">
    <property type="entry name" value="His_kinase_dom"/>
</dbReference>
<accession>A0ABT7BS40</accession>
<keyword evidence="5 11" id="KW-0812">Transmembrane</keyword>
<dbReference type="Proteomes" id="UP001232992">
    <property type="component" value="Unassembled WGS sequence"/>
</dbReference>
<evidence type="ECO:0000313" key="15">
    <source>
        <dbReference type="Proteomes" id="UP001232992"/>
    </source>
</evidence>
<evidence type="ECO:0000256" key="6">
    <source>
        <dbReference type="ARBA" id="ARBA00022777"/>
    </source>
</evidence>
<dbReference type="InterPro" id="IPR003661">
    <property type="entry name" value="HisK_dim/P_dom"/>
</dbReference>
<feature type="transmembrane region" description="Helical" evidence="11">
    <location>
        <begin position="6"/>
        <end position="29"/>
    </location>
</feature>
<evidence type="ECO:0000256" key="4">
    <source>
        <dbReference type="ARBA" id="ARBA00022553"/>
    </source>
</evidence>
<keyword evidence="9 11" id="KW-0472">Membrane</keyword>
<evidence type="ECO:0000313" key="14">
    <source>
        <dbReference type="EMBL" id="MDJ1182004.1"/>
    </source>
</evidence>
<dbReference type="EC" id="2.7.13.3" evidence="3"/>
<name>A0ABT7BS40_9CYAN</name>
<dbReference type="InterPro" id="IPR042240">
    <property type="entry name" value="CHASE_sf"/>
</dbReference>
<gene>
    <name evidence="14" type="ORF">PMH09_02240</name>
</gene>
<feature type="coiled-coil region" evidence="10">
    <location>
        <begin position="348"/>
        <end position="378"/>
    </location>
</feature>
<keyword evidence="10" id="KW-0175">Coiled coil</keyword>
<dbReference type="PANTHER" id="PTHR43065:SF50">
    <property type="entry name" value="HISTIDINE KINASE"/>
    <property type="match status" value="1"/>
</dbReference>
<evidence type="ECO:0000256" key="8">
    <source>
        <dbReference type="ARBA" id="ARBA00023012"/>
    </source>
</evidence>
<evidence type="ECO:0000256" key="10">
    <source>
        <dbReference type="SAM" id="Coils"/>
    </source>
</evidence>
<dbReference type="SMART" id="SM00387">
    <property type="entry name" value="HATPase_c"/>
    <property type="match status" value="1"/>
</dbReference>
<evidence type="ECO:0000256" key="11">
    <source>
        <dbReference type="SAM" id="Phobius"/>
    </source>
</evidence>
<evidence type="ECO:0000256" key="5">
    <source>
        <dbReference type="ARBA" id="ARBA00022692"/>
    </source>
</evidence>
<dbReference type="RefSeq" id="WP_283756653.1">
    <property type="nucleotide sequence ID" value="NZ_JAQOSQ010000001.1"/>
</dbReference>
<dbReference type="InterPro" id="IPR036097">
    <property type="entry name" value="HisK_dim/P_sf"/>
</dbReference>
<evidence type="ECO:0000259" key="12">
    <source>
        <dbReference type="PROSITE" id="PS50109"/>
    </source>
</evidence>
<dbReference type="PRINTS" id="PR00344">
    <property type="entry name" value="BCTRLSENSOR"/>
</dbReference>
<evidence type="ECO:0000256" key="9">
    <source>
        <dbReference type="ARBA" id="ARBA00023136"/>
    </source>
</evidence>
<dbReference type="SUPFAM" id="SSF55874">
    <property type="entry name" value="ATPase domain of HSP90 chaperone/DNA topoisomerase II/histidine kinase"/>
    <property type="match status" value="1"/>
</dbReference>
<dbReference type="Pfam" id="PF00512">
    <property type="entry name" value="HisKA"/>
    <property type="match status" value="1"/>
</dbReference>
<feature type="transmembrane region" description="Helical" evidence="11">
    <location>
        <begin position="324"/>
        <end position="346"/>
    </location>
</feature>
<evidence type="ECO:0000256" key="2">
    <source>
        <dbReference type="ARBA" id="ARBA00004370"/>
    </source>
</evidence>
<feature type="domain" description="Histidine kinase" evidence="12">
    <location>
        <begin position="387"/>
        <end position="642"/>
    </location>
</feature>
<dbReference type="Pfam" id="PF03924">
    <property type="entry name" value="CHASE"/>
    <property type="match status" value="1"/>
</dbReference>
<comment type="catalytic activity">
    <reaction evidence="1">
        <text>ATP + protein L-histidine = ADP + protein N-phospho-L-histidine.</text>
        <dbReference type="EC" id="2.7.13.3"/>
    </reaction>
</comment>
<dbReference type="EMBL" id="JAQOSQ010000001">
    <property type="protein sequence ID" value="MDJ1182004.1"/>
    <property type="molecule type" value="Genomic_DNA"/>
</dbReference>
<evidence type="ECO:0000259" key="13">
    <source>
        <dbReference type="PROSITE" id="PS50839"/>
    </source>
</evidence>
<dbReference type="CDD" id="cd00082">
    <property type="entry name" value="HisKA"/>
    <property type="match status" value="1"/>
</dbReference>
<comment type="subcellular location">
    <subcellularLocation>
        <location evidence="2">Membrane</location>
    </subcellularLocation>
</comment>
<evidence type="ECO:0000256" key="3">
    <source>
        <dbReference type="ARBA" id="ARBA00012438"/>
    </source>
</evidence>